<dbReference type="EMBL" id="SEUB01000001">
    <property type="protein sequence ID" value="RYM44697.1"/>
    <property type="molecule type" value="Genomic_DNA"/>
</dbReference>
<evidence type="ECO:0000313" key="2">
    <source>
        <dbReference type="EMBL" id="RYM44697.1"/>
    </source>
</evidence>
<proteinExistence type="predicted"/>
<sequence length="92" mass="9794">MTFNRLLPLGVRRSNGPMCRPCGSGLARECGGSVISSLFDTPLSRASPLPQGICVSPNEKGNQHGNVRRSTGQAVGKLRGRAGVRHSRCAHR</sequence>
<comment type="caution">
    <text evidence="2">The sequence shown here is derived from an EMBL/GenBank/DDBJ whole genome shotgun (WGS) entry which is preliminary data.</text>
</comment>
<evidence type="ECO:0000256" key="1">
    <source>
        <dbReference type="SAM" id="MobiDB-lite"/>
    </source>
</evidence>
<reference evidence="2 3" key="1">
    <citation type="submission" date="2019-02" db="EMBL/GenBank/DDBJ databases">
        <title>Genome of Pseudomonas korensis isolated from heavy metal contaminated environment.</title>
        <authorList>
            <person name="Ayangbenro A.S."/>
            <person name="Babalola O."/>
        </authorList>
    </citation>
    <scope>NUCLEOTIDE SEQUENCE [LARGE SCALE GENOMIC DNA]</scope>
    <source>
        <strain evidence="2 3">AB36</strain>
    </source>
</reference>
<protein>
    <recommendedName>
        <fullName evidence="4">DUF1534 domain-containing protein</fullName>
    </recommendedName>
</protein>
<feature type="compositionally biased region" description="Basic residues" evidence="1">
    <location>
        <begin position="78"/>
        <end position="92"/>
    </location>
</feature>
<feature type="region of interest" description="Disordered" evidence="1">
    <location>
        <begin position="57"/>
        <end position="92"/>
    </location>
</feature>
<evidence type="ECO:0008006" key="4">
    <source>
        <dbReference type="Google" id="ProtNLM"/>
    </source>
</evidence>
<dbReference type="Proteomes" id="UP000291107">
    <property type="component" value="Unassembled WGS sequence"/>
</dbReference>
<accession>A0A4Q4L9V8</accession>
<gene>
    <name evidence="2" type="ORF">EVS84_02820</name>
</gene>
<organism evidence="2 3">
    <name type="scientific">Pseudomonas koreensis</name>
    <dbReference type="NCBI Taxonomy" id="198620"/>
    <lineage>
        <taxon>Bacteria</taxon>
        <taxon>Pseudomonadati</taxon>
        <taxon>Pseudomonadota</taxon>
        <taxon>Gammaproteobacteria</taxon>
        <taxon>Pseudomonadales</taxon>
        <taxon>Pseudomonadaceae</taxon>
        <taxon>Pseudomonas</taxon>
    </lineage>
</organism>
<name>A0A4Q4L9V8_9PSED</name>
<dbReference type="AlphaFoldDB" id="A0A4Q4L9V8"/>
<feature type="compositionally biased region" description="Polar residues" evidence="1">
    <location>
        <begin position="59"/>
        <end position="73"/>
    </location>
</feature>
<evidence type="ECO:0000313" key="3">
    <source>
        <dbReference type="Proteomes" id="UP000291107"/>
    </source>
</evidence>